<dbReference type="InterPro" id="IPR016071">
    <property type="entry name" value="Staphylococal_nuclease_OB-fold"/>
</dbReference>
<dbReference type="AlphaFoldDB" id="A0A1Q9AMX3"/>
<evidence type="ECO:0000313" key="3">
    <source>
        <dbReference type="Proteomes" id="UP000186143"/>
    </source>
</evidence>
<protein>
    <recommendedName>
        <fullName evidence="1">TNase-like domain-containing protein</fullName>
    </recommendedName>
</protein>
<dbReference type="Gene3D" id="2.40.50.90">
    <property type="match status" value="1"/>
</dbReference>
<dbReference type="SMART" id="SM00318">
    <property type="entry name" value="SNc"/>
    <property type="match status" value="1"/>
</dbReference>
<comment type="caution">
    <text evidence="2">The sequence shown here is derived from an EMBL/GenBank/DDBJ whole genome shotgun (WGS) entry which is preliminary data.</text>
</comment>
<dbReference type="PANTHER" id="PTHR12302">
    <property type="entry name" value="EBNA2 BINDING PROTEIN P100"/>
    <property type="match status" value="1"/>
</dbReference>
<organism evidence="2 3">
    <name type="scientific">Xaviernesmea rhizosphaerae</name>
    <dbReference type="NCBI Taxonomy" id="1672749"/>
    <lineage>
        <taxon>Bacteria</taxon>
        <taxon>Pseudomonadati</taxon>
        <taxon>Pseudomonadota</taxon>
        <taxon>Alphaproteobacteria</taxon>
        <taxon>Hyphomicrobiales</taxon>
        <taxon>Rhizobiaceae</taxon>
        <taxon>Rhizobium/Agrobacterium group</taxon>
        <taxon>Xaviernesmea</taxon>
    </lineage>
</organism>
<name>A0A1Q9AMX3_9HYPH</name>
<dbReference type="PANTHER" id="PTHR12302:SF26">
    <property type="entry name" value="BLR1266 PROTEIN"/>
    <property type="match status" value="1"/>
</dbReference>
<gene>
    <name evidence="2" type="ORF">BJF92_11520</name>
</gene>
<reference evidence="2 3" key="1">
    <citation type="submission" date="2016-09" db="EMBL/GenBank/DDBJ databases">
        <title>Rhizobium sp. nov., a novel species isolated from the rice rhizosphere.</title>
        <authorList>
            <person name="Zhao J."/>
            <person name="Zhang X."/>
        </authorList>
    </citation>
    <scope>NUCLEOTIDE SEQUENCE [LARGE SCALE GENOMIC DNA]</scope>
    <source>
        <strain evidence="2 3">MH17</strain>
    </source>
</reference>
<proteinExistence type="predicted"/>
<sequence length="207" mass="22252">MTVLVLAAVALLVAILSHPKGARSVSGRAQVVDGDTLVLSGRRLRIRLVGIDAPERAQTCILPENPAWDCGEAARHRLEQLIDGRAVTCEGEGQDRYGRLLAHCRAGETALNAAMVEAGFAVASGDFRAEEARARLEHRGLWASRFTRPQIWRRMQADNLKEPAALGAAVDSLFSAIGDEIADVLAQAIAWLWPERGDESAVRPGGG</sequence>
<dbReference type="PROSITE" id="PS50830">
    <property type="entry name" value="TNASE_3"/>
    <property type="match status" value="1"/>
</dbReference>
<dbReference type="EMBL" id="MKIO01000021">
    <property type="protein sequence ID" value="OLP56705.1"/>
    <property type="molecule type" value="Genomic_DNA"/>
</dbReference>
<dbReference type="Proteomes" id="UP000186143">
    <property type="component" value="Unassembled WGS sequence"/>
</dbReference>
<dbReference type="OrthoDB" id="9805504at2"/>
<dbReference type="RefSeq" id="WP_075633724.1">
    <property type="nucleotide sequence ID" value="NZ_MKIO01000021.1"/>
</dbReference>
<dbReference type="Pfam" id="PF00565">
    <property type="entry name" value="SNase"/>
    <property type="match status" value="1"/>
</dbReference>
<evidence type="ECO:0000259" key="1">
    <source>
        <dbReference type="PROSITE" id="PS50830"/>
    </source>
</evidence>
<dbReference type="STRING" id="1672749.BJF92_11520"/>
<evidence type="ECO:0000313" key="2">
    <source>
        <dbReference type="EMBL" id="OLP56705.1"/>
    </source>
</evidence>
<dbReference type="SUPFAM" id="SSF50199">
    <property type="entry name" value="Staphylococcal nuclease"/>
    <property type="match status" value="1"/>
</dbReference>
<accession>A0A1Q9AMX3</accession>
<dbReference type="InterPro" id="IPR035437">
    <property type="entry name" value="SNase_OB-fold_sf"/>
</dbReference>
<feature type="domain" description="TNase-like" evidence="1">
    <location>
        <begin position="30"/>
        <end position="144"/>
    </location>
</feature>